<evidence type="ECO:0000256" key="5">
    <source>
        <dbReference type="HAMAP-Rule" id="MF_02126"/>
    </source>
</evidence>
<dbReference type="PANTHER" id="PTHR18895:SF74">
    <property type="entry name" value="MTRF1L RELEASE FACTOR GLUTAMINE METHYLTRANSFERASE"/>
    <property type="match status" value="1"/>
</dbReference>
<dbReference type="KEGG" id="fsm:CCS41_07720"/>
<dbReference type="GO" id="GO:0102559">
    <property type="term" value="F:peptide chain release factor N(5)-glutamine methyltransferase activity"/>
    <property type="evidence" value="ECO:0007669"/>
    <property type="project" value="UniProtKB-EC"/>
</dbReference>
<organism evidence="8 9">
    <name type="scientific">Candidatus Fukatsuia symbiotica</name>
    <dbReference type="NCBI Taxonomy" id="1878942"/>
    <lineage>
        <taxon>Bacteria</taxon>
        <taxon>Pseudomonadati</taxon>
        <taxon>Pseudomonadota</taxon>
        <taxon>Gammaproteobacteria</taxon>
        <taxon>Enterobacterales</taxon>
        <taxon>Yersiniaceae</taxon>
        <taxon>Candidatus Fukatsuia</taxon>
    </lineage>
</organism>
<dbReference type="OrthoDB" id="9800643at2"/>
<evidence type="ECO:0000256" key="3">
    <source>
        <dbReference type="ARBA" id="ARBA00022691"/>
    </source>
</evidence>
<comment type="function">
    <text evidence="5">Methylates the class 1 translation termination release factors RF1/PrfA and RF2/PrfB on the glutamine residue of the universally conserved GGQ motif.</text>
</comment>
<dbReference type="EC" id="2.1.1.297" evidence="5"/>
<feature type="domain" description="Release factor glutamine methyltransferase N-terminal" evidence="7">
    <location>
        <begin position="6"/>
        <end position="73"/>
    </location>
</feature>
<dbReference type="EMBL" id="CP021659">
    <property type="protein sequence ID" value="AWK15371.1"/>
    <property type="molecule type" value="Genomic_DNA"/>
</dbReference>
<dbReference type="SUPFAM" id="SSF53335">
    <property type="entry name" value="S-adenosyl-L-methionine-dependent methyltransferases"/>
    <property type="match status" value="1"/>
</dbReference>
<gene>
    <name evidence="5 8" type="primary">prmC</name>
    <name evidence="8" type="ORF">CCS41_07720</name>
</gene>
<feature type="binding site" evidence="5">
    <location>
        <position position="140"/>
    </location>
    <ligand>
        <name>S-adenosyl-L-methionine</name>
        <dbReference type="ChEBI" id="CHEBI:59789"/>
    </ligand>
</feature>
<proteinExistence type="inferred from homology"/>
<evidence type="ECO:0000256" key="4">
    <source>
        <dbReference type="ARBA" id="ARBA00048391"/>
    </source>
</evidence>
<dbReference type="GO" id="GO:0003676">
    <property type="term" value="F:nucleic acid binding"/>
    <property type="evidence" value="ECO:0007669"/>
    <property type="project" value="InterPro"/>
</dbReference>
<dbReference type="Gene3D" id="1.10.8.10">
    <property type="entry name" value="DNA helicase RuvA subunit, C-terminal domain"/>
    <property type="match status" value="1"/>
</dbReference>
<dbReference type="InterPro" id="IPR019874">
    <property type="entry name" value="RF_methyltr_PrmC"/>
</dbReference>
<protein>
    <recommendedName>
        <fullName evidence="5">Release factor glutamine methyltransferase</fullName>
        <shortName evidence="5">RF MTase</shortName>
        <ecNumber evidence="5">2.1.1.297</ecNumber>
    </recommendedName>
    <alternativeName>
        <fullName evidence="5">N5-glutamine methyltransferase PrmC</fullName>
    </alternativeName>
    <alternativeName>
        <fullName evidence="5">Protein-(glutamine-N5) MTase PrmC</fullName>
    </alternativeName>
    <alternativeName>
        <fullName evidence="5">Protein-glutamine N-methyltransferase PrmC</fullName>
    </alternativeName>
</protein>
<dbReference type="FunFam" id="1.10.8.10:FF:000032">
    <property type="entry name" value="Release factor glutamine methyltransferase"/>
    <property type="match status" value="1"/>
</dbReference>
<dbReference type="CDD" id="cd02440">
    <property type="entry name" value="AdoMet_MTases"/>
    <property type="match status" value="1"/>
</dbReference>
<dbReference type="AlphaFoldDB" id="A0A2U8I872"/>
<keyword evidence="3 5" id="KW-0949">S-adenosyl-L-methionine</keyword>
<evidence type="ECO:0000256" key="1">
    <source>
        <dbReference type="ARBA" id="ARBA00022603"/>
    </source>
</evidence>
<dbReference type="RefSeq" id="WP_072549642.1">
    <property type="nucleotide sequence ID" value="NZ_CP021659.1"/>
</dbReference>
<comment type="similarity">
    <text evidence="5">Belongs to the protein N5-glutamine methyltransferase family. PrmC subfamily.</text>
</comment>
<evidence type="ECO:0000313" key="9">
    <source>
        <dbReference type="Proteomes" id="UP000261875"/>
    </source>
</evidence>
<reference evidence="8 9" key="1">
    <citation type="submission" date="2017-05" db="EMBL/GenBank/DDBJ databases">
        <title>Genome sequence of Candidatus Fukatsuia symbiotica and Candidatus Hamiltonella defensa from Acyrthosiphon pisum strain 5D.</title>
        <authorList>
            <person name="Patel V.A."/>
            <person name="Chevignon G."/>
            <person name="Russell J.A."/>
            <person name="Oliver K.M."/>
        </authorList>
    </citation>
    <scope>NUCLEOTIDE SEQUENCE [LARGE SCALE GENOMIC DNA]</scope>
    <source>
        <strain evidence="8 9">5D</strain>
    </source>
</reference>
<dbReference type="Pfam" id="PF13847">
    <property type="entry name" value="Methyltransf_31"/>
    <property type="match status" value="1"/>
</dbReference>
<keyword evidence="1 5" id="KW-0489">Methyltransferase</keyword>
<dbReference type="InterPro" id="IPR004556">
    <property type="entry name" value="HemK-like"/>
</dbReference>
<feature type="binding site" evidence="5">
    <location>
        <begin position="117"/>
        <end position="121"/>
    </location>
    <ligand>
        <name>S-adenosyl-L-methionine</name>
        <dbReference type="ChEBI" id="CHEBI:59789"/>
    </ligand>
</feature>
<dbReference type="InterPro" id="IPR025714">
    <property type="entry name" value="Methyltranfer_dom"/>
</dbReference>
<feature type="domain" description="Methyltransferase" evidence="6">
    <location>
        <begin position="109"/>
        <end position="243"/>
    </location>
</feature>
<evidence type="ECO:0000313" key="8">
    <source>
        <dbReference type="EMBL" id="AWK15371.1"/>
    </source>
</evidence>
<dbReference type="InterPro" id="IPR029063">
    <property type="entry name" value="SAM-dependent_MTases_sf"/>
</dbReference>
<dbReference type="Gene3D" id="3.40.50.150">
    <property type="entry name" value="Vaccinia Virus protein VP39"/>
    <property type="match status" value="1"/>
</dbReference>
<dbReference type="InterPro" id="IPR040758">
    <property type="entry name" value="PrmC_N"/>
</dbReference>
<feature type="binding site" evidence="5">
    <location>
        <begin position="182"/>
        <end position="185"/>
    </location>
    <ligand>
        <name>substrate</name>
    </ligand>
</feature>
<feature type="binding site" evidence="5">
    <location>
        <position position="168"/>
    </location>
    <ligand>
        <name>S-adenosyl-L-methionine</name>
        <dbReference type="ChEBI" id="CHEBI:59789"/>
    </ligand>
</feature>
<evidence type="ECO:0000259" key="6">
    <source>
        <dbReference type="Pfam" id="PF13847"/>
    </source>
</evidence>
<dbReference type="HAMAP" id="MF_02126">
    <property type="entry name" value="RF_methyltr_PrmC"/>
    <property type="match status" value="1"/>
</dbReference>
<dbReference type="NCBIfam" id="TIGR00536">
    <property type="entry name" value="hemK_fam"/>
    <property type="match status" value="1"/>
</dbReference>
<evidence type="ECO:0000256" key="2">
    <source>
        <dbReference type="ARBA" id="ARBA00022679"/>
    </source>
</evidence>
<dbReference type="GO" id="GO:0032259">
    <property type="term" value="P:methylation"/>
    <property type="evidence" value="ECO:0007669"/>
    <property type="project" value="UniProtKB-KW"/>
</dbReference>
<dbReference type="NCBIfam" id="TIGR03534">
    <property type="entry name" value="RF_mod_PrmC"/>
    <property type="match status" value="1"/>
</dbReference>
<dbReference type="PANTHER" id="PTHR18895">
    <property type="entry name" value="HEMK METHYLTRANSFERASE"/>
    <property type="match status" value="1"/>
</dbReference>
<sequence length="278" mass="30505">MDYQHWLAMAASRFIDSESPKRDAEILLGFITGRSRSFILAFGETLLTAEQLALLTPLVHRRQQGEPIAYLIGQREFWSLPLTLSATTLIPRPDTECLVEQALSHLPRAACSILDLGSGSGAIALALASERPDCTVIGVDINADAVALACHNATKLALNNLSFIQGNWFAPLDQRFMLIVSNPPYIDANDPHLAKGDVRYEPPQALIAEANGMADLITIVQQAPYYIAASGWLLVEHGWKQAKQVQALFCKTGFNSVVTHKDYAGHDRITLGQWNLSQ</sequence>
<comment type="catalytic activity">
    <reaction evidence="4 5">
        <text>L-glutaminyl-[peptide chain release factor] + S-adenosyl-L-methionine = N(5)-methyl-L-glutaminyl-[peptide chain release factor] + S-adenosyl-L-homocysteine + H(+)</text>
        <dbReference type="Rhea" id="RHEA:42896"/>
        <dbReference type="Rhea" id="RHEA-COMP:10271"/>
        <dbReference type="Rhea" id="RHEA-COMP:10272"/>
        <dbReference type="ChEBI" id="CHEBI:15378"/>
        <dbReference type="ChEBI" id="CHEBI:30011"/>
        <dbReference type="ChEBI" id="CHEBI:57856"/>
        <dbReference type="ChEBI" id="CHEBI:59789"/>
        <dbReference type="ChEBI" id="CHEBI:61891"/>
        <dbReference type="EC" id="2.1.1.297"/>
    </reaction>
</comment>
<accession>A0A2U8I872</accession>
<dbReference type="Pfam" id="PF17827">
    <property type="entry name" value="PrmC_N"/>
    <property type="match status" value="1"/>
</dbReference>
<dbReference type="PROSITE" id="PS00092">
    <property type="entry name" value="N6_MTASE"/>
    <property type="match status" value="1"/>
</dbReference>
<dbReference type="Proteomes" id="UP000261875">
    <property type="component" value="Chromosome"/>
</dbReference>
<dbReference type="InterPro" id="IPR002052">
    <property type="entry name" value="DNA_methylase_N6_adenine_CS"/>
</dbReference>
<dbReference type="InterPro" id="IPR050320">
    <property type="entry name" value="N5-glutamine_MTase"/>
</dbReference>
<evidence type="ECO:0000259" key="7">
    <source>
        <dbReference type="Pfam" id="PF17827"/>
    </source>
</evidence>
<feature type="binding site" evidence="5">
    <location>
        <position position="182"/>
    </location>
    <ligand>
        <name>S-adenosyl-L-methionine</name>
        <dbReference type="ChEBI" id="CHEBI:59789"/>
    </ligand>
</feature>
<dbReference type="STRING" id="1878942.GCA_900128755_00713"/>
<keyword evidence="9" id="KW-1185">Reference proteome</keyword>
<dbReference type="FunFam" id="3.40.50.150:FF:000053">
    <property type="entry name" value="Release factor glutamine methyltransferase"/>
    <property type="match status" value="1"/>
</dbReference>
<name>A0A2U8I872_9GAMM</name>
<keyword evidence="2 5" id="KW-0808">Transferase</keyword>